<reference evidence="3" key="1">
    <citation type="submission" date="2025-08" db="UniProtKB">
        <authorList>
            <consortium name="RefSeq"/>
        </authorList>
    </citation>
    <scope>IDENTIFICATION</scope>
</reference>
<comment type="subunit">
    <text evidence="1">Heterodimer with IL12B; disulfide-linked. The heterodimer is known as interleukin IL-12.</text>
</comment>
<dbReference type="SUPFAM" id="SSF47266">
    <property type="entry name" value="4-helical cytokines"/>
    <property type="match status" value="1"/>
</dbReference>
<dbReference type="Pfam" id="PF03039">
    <property type="entry name" value="IL12"/>
    <property type="match status" value="1"/>
</dbReference>
<comment type="subcellular location">
    <subcellularLocation>
        <location evidence="1">Secreted</location>
    </subcellularLocation>
</comment>
<keyword evidence="1" id="KW-0964">Secreted</keyword>
<dbReference type="Proteomes" id="UP000515150">
    <property type="component" value="Chromosome 17"/>
</dbReference>
<keyword evidence="1" id="KW-0202">Cytokine</keyword>
<protein>
    <recommendedName>
        <fullName evidence="1">Interleukin-12 subunit alpha</fullName>
        <shortName evidence="1">IL-12A</shortName>
    </recommendedName>
</protein>
<dbReference type="Gene3D" id="1.20.1250.10">
    <property type="match status" value="1"/>
</dbReference>
<dbReference type="GO" id="GO:0005125">
    <property type="term" value="F:cytokine activity"/>
    <property type="evidence" value="ECO:0007669"/>
    <property type="project" value="UniProtKB-KW"/>
</dbReference>
<dbReference type="GO" id="GO:0006955">
    <property type="term" value="P:immune response"/>
    <property type="evidence" value="ECO:0007669"/>
    <property type="project" value="InterPro"/>
</dbReference>
<name>A0A6P7L1A1_BETSP</name>
<gene>
    <name evidence="3" type="primary">zmp:0000001127</name>
    <name evidence="1" type="synonym">IL12A</name>
</gene>
<organism evidence="2 3">
    <name type="scientific">Betta splendens</name>
    <name type="common">Siamese fighting fish</name>
    <dbReference type="NCBI Taxonomy" id="158456"/>
    <lineage>
        <taxon>Eukaryota</taxon>
        <taxon>Metazoa</taxon>
        <taxon>Chordata</taxon>
        <taxon>Craniata</taxon>
        <taxon>Vertebrata</taxon>
        <taxon>Euteleostomi</taxon>
        <taxon>Actinopterygii</taxon>
        <taxon>Neopterygii</taxon>
        <taxon>Teleostei</taxon>
        <taxon>Neoteleostei</taxon>
        <taxon>Acanthomorphata</taxon>
        <taxon>Anabantaria</taxon>
        <taxon>Anabantiformes</taxon>
        <taxon>Anabantoidei</taxon>
        <taxon>Osphronemidae</taxon>
        <taxon>Betta</taxon>
    </lineage>
</organism>
<comment type="similarity">
    <text evidence="1">Belongs to the IL-6 superfamily.</text>
</comment>
<accession>A0A6P7L1A1</accession>
<keyword evidence="2" id="KW-1185">Reference proteome</keyword>
<dbReference type="GeneID" id="114844910"/>
<dbReference type="RefSeq" id="XP_028988421.1">
    <property type="nucleotide sequence ID" value="XM_029132588.2"/>
</dbReference>
<sequence length="193" mass="21103">MLLVKLYFTPTLLLLLLALSSARSVPVTSRGPGAGCVFHARSLLGNITAALTQSDLFNGINCTTQSVELYMETNTTAVCAPRGSMCTGFTVSEFSEESCMTSIGKDLLHYYNILSDQPDPDSKLGETVLFSLRELMQNCFGWTRPTDLTSKQAAATRDFDGRLTLCKVLRGFQVRSVTINRALGYINSGEHTQ</sequence>
<keyword evidence="1" id="KW-1015">Disulfide bond</keyword>
<dbReference type="InterPro" id="IPR004281">
    <property type="entry name" value="IL-12_alpha"/>
</dbReference>
<dbReference type="AlphaFoldDB" id="A0A6P7L1A1"/>
<dbReference type="GO" id="GO:0005143">
    <property type="term" value="F:interleukin-12 receptor binding"/>
    <property type="evidence" value="ECO:0007669"/>
    <property type="project" value="InterPro"/>
</dbReference>
<dbReference type="GO" id="GO:0008083">
    <property type="term" value="F:growth factor activity"/>
    <property type="evidence" value="ECO:0007669"/>
    <property type="project" value="UniProtKB-KW"/>
</dbReference>
<evidence type="ECO:0000256" key="1">
    <source>
        <dbReference type="RuleBase" id="RU363133"/>
    </source>
</evidence>
<feature type="chain" id="PRO_5028519650" description="Interleukin-12 subunit alpha" evidence="1">
    <location>
        <begin position="25"/>
        <end position="193"/>
    </location>
</feature>
<dbReference type="CTD" id="100004358"/>
<dbReference type="OrthoDB" id="9893660at2759"/>
<evidence type="ECO:0000313" key="3">
    <source>
        <dbReference type="RefSeq" id="XP_028988421.1"/>
    </source>
</evidence>
<feature type="signal peptide" evidence="1">
    <location>
        <begin position="1"/>
        <end position="24"/>
    </location>
</feature>
<keyword evidence="1" id="KW-0732">Signal</keyword>
<keyword evidence="1" id="KW-0339">Growth factor</keyword>
<dbReference type="GO" id="GO:0005615">
    <property type="term" value="C:extracellular space"/>
    <property type="evidence" value="ECO:0007669"/>
    <property type="project" value="UniProtKB-KW"/>
</dbReference>
<proteinExistence type="inferred from homology"/>
<evidence type="ECO:0000313" key="2">
    <source>
        <dbReference type="Proteomes" id="UP000515150"/>
    </source>
</evidence>
<dbReference type="InParanoid" id="A0A6P7L1A1"/>
<dbReference type="InterPro" id="IPR009079">
    <property type="entry name" value="4_helix_cytokine-like_core"/>
</dbReference>
<dbReference type="KEGG" id="bspl:114844910"/>